<dbReference type="PANTHER" id="PTHR21183">
    <property type="entry name" value="RIBOSOMAL PROTEIN L47, MITOCHONDRIAL-RELATED"/>
    <property type="match status" value="1"/>
</dbReference>
<proteinExistence type="inferred from homology"/>
<sequence length="157" mass="18435">MSLTKISNIIKTLHNLSANHASKWISSRAKTTSAPKSSLMEFFDDEKNWGAQEVKSGRSWKIEELRLKSNTDLHQLWYVLLKERNMLLTMEQEAKDRVRLFPSPERLDKVEESMENLESVVRERNKAYHMLETGETGERPGKMETGYFGIRYYYKDV</sequence>
<dbReference type="GO" id="GO:0003735">
    <property type="term" value="F:structural constituent of ribosome"/>
    <property type="evidence" value="ECO:0007669"/>
    <property type="project" value="InterPro"/>
</dbReference>
<comment type="caution">
    <text evidence="7">The sequence shown here is derived from an EMBL/GenBank/DDBJ whole genome shotgun (WGS) entry which is preliminary data.</text>
</comment>
<gene>
    <name evidence="7" type="ORF">ACAOBT_LOCUS12008</name>
</gene>
<evidence type="ECO:0000256" key="5">
    <source>
        <dbReference type="ARBA" id="ARBA00023274"/>
    </source>
</evidence>
<keyword evidence="8" id="KW-1185">Reference proteome</keyword>
<evidence type="ECO:0000313" key="7">
    <source>
        <dbReference type="EMBL" id="CAH1976178.1"/>
    </source>
</evidence>
<dbReference type="OrthoDB" id="270763at2759"/>
<name>A0A9P0P982_ACAOB</name>
<keyword evidence="4" id="KW-0496">Mitochondrion</keyword>
<evidence type="ECO:0000313" key="8">
    <source>
        <dbReference type="Proteomes" id="UP001152888"/>
    </source>
</evidence>
<comment type="subcellular location">
    <subcellularLocation>
        <location evidence="1">Mitochondrion</location>
    </subcellularLocation>
</comment>
<dbReference type="EMBL" id="CAKOFQ010006845">
    <property type="protein sequence ID" value="CAH1976178.1"/>
    <property type="molecule type" value="Genomic_DNA"/>
</dbReference>
<evidence type="ECO:0000256" key="1">
    <source>
        <dbReference type="ARBA" id="ARBA00004173"/>
    </source>
</evidence>
<dbReference type="GO" id="GO:0005762">
    <property type="term" value="C:mitochondrial large ribosomal subunit"/>
    <property type="evidence" value="ECO:0007669"/>
    <property type="project" value="TreeGrafter"/>
</dbReference>
<organism evidence="7 8">
    <name type="scientific">Acanthoscelides obtectus</name>
    <name type="common">Bean weevil</name>
    <name type="synonym">Bruchus obtectus</name>
    <dbReference type="NCBI Taxonomy" id="200917"/>
    <lineage>
        <taxon>Eukaryota</taxon>
        <taxon>Metazoa</taxon>
        <taxon>Ecdysozoa</taxon>
        <taxon>Arthropoda</taxon>
        <taxon>Hexapoda</taxon>
        <taxon>Insecta</taxon>
        <taxon>Pterygota</taxon>
        <taxon>Neoptera</taxon>
        <taxon>Endopterygota</taxon>
        <taxon>Coleoptera</taxon>
        <taxon>Polyphaga</taxon>
        <taxon>Cucujiformia</taxon>
        <taxon>Chrysomeloidea</taxon>
        <taxon>Chrysomelidae</taxon>
        <taxon>Bruchinae</taxon>
        <taxon>Bruchini</taxon>
        <taxon>Acanthoscelides</taxon>
    </lineage>
</organism>
<accession>A0A9P0P982</accession>
<keyword evidence="5" id="KW-0687">Ribonucleoprotein</keyword>
<comment type="similarity">
    <text evidence="2">Belongs to the universal ribosomal protein uL29 family.</text>
</comment>
<dbReference type="GO" id="GO:0032543">
    <property type="term" value="P:mitochondrial translation"/>
    <property type="evidence" value="ECO:0007669"/>
    <property type="project" value="TreeGrafter"/>
</dbReference>
<dbReference type="Proteomes" id="UP001152888">
    <property type="component" value="Unassembled WGS sequence"/>
</dbReference>
<protein>
    <recommendedName>
        <fullName evidence="6">Large ribosomal subunit protein uL29m</fullName>
    </recommendedName>
</protein>
<evidence type="ECO:0000256" key="2">
    <source>
        <dbReference type="ARBA" id="ARBA00009254"/>
    </source>
</evidence>
<keyword evidence="3" id="KW-0689">Ribosomal protein</keyword>
<evidence type="ECO:0000256" key="4">
    <source>
        <dbReference type="ARBA" id="ARBA00023128"/>
    </source>
</evidence>
<dbReference type="Pfam" id="PF06984">
    <property type="entry name" value="MRP-L47"/>
    <property type="match status" value="1"/>
</dbReference>
<reference evidence="7" key="1">
    <citation type="submission" date="2022-03" db="EMBL/GenBank/DDBJ databases">
        <authorList>
            <person name="Sayadi A."/>
        </authorList>
    </citation>
    <scope>NUCLEOTIDE SEQUENCE</scope>
</reference>
<dbReference type="Gene3D" id="6.10.330.20">
    <property type="match status" value="1"/>
</dbReference>
<dbReference type="InterPro" id="IPR038340">
    <property type="entry name" value="MRP-L47_sf"/>
</dbReference>
<evidence type="ECO:0000256" key="3">
    <source>
        <dbReference type="ARBA" id="ARBA00022980"/>
    </source>
</evidence>
<dbReference type="AlphaFoldDB" id="A0A9P0P982"/>
<dbReference type="PANTHER" id="PTHR21183:SF18">
    <property type="entry name" value="LARGE RIBOSOMAL SUBUNIT PROTEIN UL29M"/>
    <property type="match status" value="1"/>
</dbReference>
<evidence type="ECO:0000256" key="6">
    <source>
        <dbReference type="ARBA" id="ARBA00035289"/>
    </source>
</evidence>
<dbReference type="InterPro" id="IPR010729">
    <property type="entry name" value="Ribosomal_uL29_mit"/>
</dbReference>